<dbReference type="AlphaFoldDB" id="A0A9D9HAZ0"/>
<name>A0A9D9HAZ0_9BACT</name>
<reference evidence="1" key="1">
    <citation type="submission" date="2020-10" db="EMBL/GenBank/DDBJ databases">
        <authorList>
            <person name="Gilroy R."/>
        </authorList>
    </citation>
    <scope>NUCLEOTIDE SEQUENCE</scope>
    <source>
        <strain evidence="1">D5-748</strain>
    </source>
</reference>
<protein>
    <submittedName>
        <fullName evidence="1">Uncharacterized protein</fullName>
    </submittedName>
</protein>
<organism evidence="1 2">
    <name type="scientific">Candidatus Cryptobacteroides merdavium</name>
    <dbReference type="NCBI Taxonomy" id="2840769"/>
    <lineage>
        <taxon>Bacteria</taxon>
        <taxon>Pseudomonadati</taxon>
        <taxon>Bacteroidota</taxon>
        <taxon>Bacteroidia</taxon>
        <taxon>Bacteroidales</taxon>
        <taxon>Candidatus Cryptobacteroides</taxon>
    </lineage>
</organism>
<dbReference type="Proteomes" id="UP000823619">
    <property type="component" value="Unassembled WGS sequence"/>
</dbReference>
<dbReference type="EMBL" id="JADIMO010000042">
    <property type="protein sequence ID" value="MBO8444796.1"/>
    <property type="molecule type" value="Genomic_DNA"/>
</dbReference>
<gene>
    <name evidence="1" type="ORF">IAC23_03750</name>
</gene>
<evidence type="ECO:0000313" key="2">
    <source>
        <dbReference type="Proteomes" id="UP000823619"/>
    </source>
</evidence>
<proteinExistence type="predicted"/>
<sequence>MRYNTEEEHKAVACLECGDEIKYGRPDKKFCCESCKNRYNNRKSRNSRVTKLKVINSLERNHGILDRMLKLGMDSMDLVELKHLGFDTDYVTSYRKIRRHDEFCCFDIRFILTPTRICSVSRIPCSLDPGNSVKNSVNSHPEHKGNK</sequence>
<comment type="caution">
    <text evidence="1">The sequence shown here is derived from an EMBL/GenBank/DDBJ whole genome shotgun (WGS) entry which is preliminary data.</text>
</comment>
<evidence type="ECO:0000313" key="1">
    <source>
        <dbReference type="EMBL" id="MBO8444796.1"/>
    </source>
</evidence>
<accession>A0A9D9HAZ0</accession>
<reference evidence="1" key="2">
    <citation type="journal article" date="2021" name="PeerJ">
        <title>Extensive microbial diversity within the chicken gut microbiome revealed by metagenomics and culture.</title>
        <authorList>
            <person name="Gilroy R."/>
            <person name="Ravi A."/>
            <person name="Getino M."/>
            <person name="Pursley I."/>
            <person name="Horton D.L."/>
            <person name="Alikhan N.F."/>
            <person name="Baker D."/>
            <person name="Gharbi K."/>
            <person name="Hall N."/>
            <person name="Watson M."/>
            <person name="Adriaenssens E.M."/>
            <person name="Foster-Nyarko E."/>
            <person name="Jarju S."/>
            <person name="Secka A."/>
            <person name="Antonio M."/>
            <person name="Oren A."/>
            <person name="Chaudhuri R.R."/>
            <person name="La Ragione R."/>
            <person name="Hildebrand F."/>
            <person name="Pallen M.J."/>
        </authorList>
    </citation>
    <scope>NUCLEOTIDE SEQUENCE</scope>
    <source>
        <strain evidence="1">D5-748</strain>
    </source>
</reference>